<proteinExistence type="predicted"/>
<sequence length="54" mass="6678">MSNHWKDSQFWTKVRKSISDVIRRLKEIGGMRRHAVLWREINKRTKNSMNFEQF</sequence>
<evidence type="ECO:0000313" key="1">
    <source>
        <dbReference type="EMBL" id="DAG04807.1"/>
    </source>
</evidence>
<name>A0A8S5VDU9_9CAUD</name>
<accession>A0A8S5VDU9</accession>
<dbReference type="EMBL" id="BK016245">
    <property type="protein sequence ID" value="DAG04807.1"/>
    <property type="molecule type" value="Genomic_DNA"/>
</dbReference>
<reference evidence="1" key="1">
    <citation type="journal article" date="2021" name="Proc. Natl. Acad. Sci. U.S.A.">
        <title>A Catalog of Tens of Thousands of Viruses from Human Metagenomes Reveals Hidden Associations with Chronic Diseases.</title>
        <authorList>
            <person name="Tisza M.J."/>
            <person name="Buck C.B."/>
        </authorList>
    </citation>
    <scope>NUCLEOTIDE SEQUENCE</scope>
    <source>
        <strain evidence="1">CtGa111</strain>
    </source>
</reference>
<organism evidence="1">
    <name type="scientific">Siphoviridae sp. ctGa111</name>
    <dbReference type="NCBI Taxonomy" id="2825413"/>
    <lineage>
        <taxon>Viruses</taxon>
        <taxon>Duplodnaviria</taxon>
        <taxon>Heunggongvirae</taxon>
        <taxon>Uroviricota</taxon>
        <taxon>Caudoviricetes</taxon>
    </lineage>
</organism>
<protein>
    <submittedName>
        <fullName evidence="1">Uncharacterized protein</fullName>
    </submittedName>
</protein>